<sequence>MDYRIKKRKMSSAHQIIMVCLDQLVGSEHQYRKFKELFNFGAVEQELKGIESPANYKGYGVLRLFKCLLLQFMEDLGSVASVI</sequence>
<organism evidence="1 2">
    <name type="scientific">Candidatus Bandiella euplotis</name>
    <dbReference type="NCBI Taxonomy" id="1664265"/>
    <lineage>
        <taxon>Bacteria</taxon>
        <taxon>Pseudomonadati</taxon>
        <taxon>Pseudomonadota</taxon>
        <taxon>Alphaproteobacteria</taxon>
        <taxon>Rickettsiales</taxon>
        <taxon>Candidatus Midichloriaceae</taxon>
        <taxon>Candidatus Bandiella</taxon>
    </lineage>
</organism>
<name>A0ABZ0UPU7_9RICK</name>
<accession>A0ABZ0UPU7</accession>
<evidence type="ECO:0000313" key="2">
    <source>
        <dbReference type="Proteomes" id="UP001327219"/>
    </source>
</evidence>
<gene>
    <name evidence="1" type="ORF">Bandiella_01051</name>
</gene>
<proteinExistence type="predicted"/>
<dbReference type="RefSeq" id="WP_323732597.1">
    <property type="nucleotide sequence ID" value="NZ_CP110820.1"/>
</dbReference>
<evidence type="ECO:0000313" key="1">
    <source>
        <dbReference type="EMBL" id="WPX96915.1"/>
    </source>
</evidence>
<dbReference type="Proteomes" id="UP001327219">
    <property type="component" value="Chromosome"/>
</dbReference>
<reference evidence="1 2" key="1">
    <citation type="submission" date="2022-11" db="EMBL/GenBank/DDBJ databases">
        <title>Host association and intracellularity evolved multiple times independently in the Rickettsiales.</title>
        <authorList>
            <person name="Castelli M."/>
            <person name="Nardi T."/>
            <person name="Gammuto L."/>
            <person name="Bellinzona G."/>
            <person name="Sabaneyeva E."/>
            <person name="Potekhin A."/>
            <person name="Serra V."/>
            <person name="Petroni G."/>
            <person name="Sassera D."/>
        </authorList>
    </citation>
    <scope>NUCLEOTIDE SEQUENCE [LARGE SCALE GENOMIC DNA]</scope>
    <source>
        <strain evidence="1 2">NDG2</strain>
    </source>
</reference>
<protein>
    <submittedName>
        <fullName evidence="1">IS5 family transposase</fullName>
    </submittedName>
</protein>
<dbReference type="EMBL" id="CP110820">
    <property type="protein sequence ID" value="WPX96915.1"/>
    <property type="molecule type" value="Genomic_DNA"/>
</dbReference>
<keyword evidence="2" id="KW-1185">Reference proteome</keyword>